<evidence type="ECO:0008006" key="3">
    <source>
        <dbReference type="Google" id="ProtNLM"/>
    </source>
</evidence>
<dbReference type="Gene3D" id="2.60.120.10">
    <property type="entry name" value="Jelly Rolls"/>
    <property type="match status" value="1"/>
</dbReference>
<evidence type="ECO:0000313" key="2">
    <source>
        <dbReference type="Proteomes" id="UP000031135"/>
    </source>
</evidence>
<dbReference type="Proteomes" id="UP000031135">
    <property type="component" value="Chromosome"/>
</dbReference>
<dbReference type="EMBL" id="CP007772">
    <property type="protein sequence ID" value="AJC90226.1"/>
    <property type="molecule type" value="Genomic_DNA"/>
</dbReference>
<reference evidence="1 2" key="1">
    <citation type="journal article" date="2014" name="Genome Biol. Evol.">
        <title>Comparative Genomics of the Campylobacter lari Group.</title>
        <authorList>
            <person name="Miller W.G."/>
            <person name="Yee E."/>
            <person name="Chapman M.H."/>
            <person name="Smith T.P."/>
            <person name="Bono J.L."/>
            <person name="Huynh S."/>
            <person name="Parker C.T."/>
            <person name="Vandamme P."/>
            <person name="Luong K."/>
            <person name="Korlach J."/>
        </authorList>
    </citation>
    <scope>NUCLEOTIDE SEQUENCE [LARGE SCALE GENOMIC DNA]</scope>
    <source>
        <strain evidence="1 2">LMG 24374</strain>
    </source>
</reference>
<dbReference type="OrthoDB" id="6555763at2"/>
<accession>A0A0A8H810</accession>
<evidence type="ECO:0000313" key="1">
    <source>
        <dbReference type="EMBL" id="AJC90226.1"/>
    </source>
</evidence>
<gene>
    <name evidence="1" type="ORF">CSUB8521_0338</name>
</gene>
<sequence>MEIFDLQSMIRGWFIGNFNPSVIKTNLIEVGIKRYKKDDHEDKHYHKIATEITVIIEGKVQMSGKIYTKNDIIVIHPKESTDFKALEDTISVVVKIPGANDDKYMGEIND</sequence>
<organism evidence="1 2">
    <name type="scientific">Campylobacter subantarcticus LMG 24374</name>
    <dbReference type="NCBI Taxonomy" id="1388751"/>
    <lineage>
        <taxon>Bacteria</taxon>
        <taxon>Pseudomonadati</taxon>
        <taxon>Campylobacterota</taxon>
        <taxon>Epsilonproteobacteria</taxon>
        <taxon>Campylobacterales</taxon>
        <taxon>Campylobacteraceae</taxon>
        <taxon>Campylobacter</taxon>
    </lineage>
</organism>
<dbReference type="KEGG" id="csm:CSUB8521_0338"/>
<dbReference type="RefSeq" id="WP_039662825.1">
    <property type="nucleotide sequence ID" value="NZ_CP007772.1"/>
</dbReference>
<name>A0A0A8H810_9BACT</name>
<proteinExistence type="predicted"/>
<dbReference type="HOGENOM" id="CLU_2195935_0_0_7"/>
<dbReference type="AlphaFoldDB" id="A0A0A8H810"/>
<dbReference type="InterPro" id="IPR014710">
    <property type="entry name" value="RmlC-like_jellyroll"/>
</dbReference>
<protein>
    <recommendedName>
        <fullName evidence="3">Cupin domain-containing protein</fullName>
    </recommendedName>
</protein>